<comment type="caution">
    <text evidence="3">The sequence shown here is derived from an EMBL/GenBank/DDBJ whole genome shotgun (WGS) entry which is preliminary data.</text>
</comment>
<evidence type="ECO:0000256" key="1">
    <source>
        <dbReference type="SAM" id="MobiDB-lite"/>
    </source>
</evidence>
<protein>
    <recommendedName>
        <fullName evidence="5">Lipoprotein</fullName>
    </recommendedName>
</protein>
<gene>
    <name evidence="3" type="ORF">AC625_03800</name>
</gene>
<dbReference type="RefSeq" id="WP_049680067.1">
    <property type="nucleotide sequence ID" value="NZ_LFZW01000001.1"/>
</dbReference>
<accession>A0A0K9GQ05</accession>
<evidence type="ECO:0008006" key="5">
    <source>
        <dbReference type="Google" id="ProtNLM"/>
    </source>
</evidence>
<dbReference type="Proteomes" id="UP000037146">
    <property type="component" value="Unassembled WGS sequence"/>
</dbReference>
<evidence type="ECO:0000313" key="3">
    <source>
        <dbReference type="EMBL" id="KMY48740.1"/>
    </source>
</evidence>
<keyword evidence="2" id="KW-0732">Signal</keyword>
<reference evidence="4" key="1">
    <citation type="submission" date="2015-07" db="EMBL/GenBank/DDBJ databases">
        <title>Genome sequencing project for genomic taxonomy and phylogenomics of Bacillus-like bacteria.</title>
        <authorList>
            <person name="Liu B."/>
            <person name="Wang J."/>
            <person name="Zhu Y."/>
            <person name="Liu G."/>
            <person name="Chen Q."/>
            <person name="Chen Z."/>
            <person name="Lan J."/>
            <person name="Che J."/>
            <person name="Ge C."/>
            <person name="Shi H."/>
            <person name="Pan Z."/>
            <person name="Liu X."/>
        </authorList>
    </citation>
    <scope>NUCLEOTIDE SEQUENCE [LARGE SCALE GENOMIC DNA]</scope>
    <source>
        <strain evidence="4">FJAT-27997</strain>
    </source>
</reference>
<dbReference type="STRING" id="1679170.AC625_03800"/>
<name>A0A0K9GQ05_9BACI</name>
<feature type="compositionally biased region" description="Polar residues" evidence="1">
    <location>
        <begin position="186"/>
        <end position="196"/>
    </location>
</feature>
<feature type="region of interest" description="Disordered" evidence="1">
    <location>
        <begin position="186"/>
        <end position="208"/>
    </location>
</feature>
<dbReference type="PROSITE" id="PS51257">
    <property type="entry name" value="PROKAR_LIPOPROTEIN"/>
    <property type="match status" value="1"/>
</dbReference>
<dbReference type="EMBL" id="LFZW01000001">
    <property type="protein sequence ID" value="KMY48740.1"/>
    <property type="molecule type" value="Genomic_DNA"/>
</dbReference>
<keyword evidence="4" id="KW-1185">Reference proteome</keyword>
<evidence type="ECO:0000256" key="2">
    <source>
        <dbReference type="SAM" id="SignalP"/>
    </source>
</evidence>
<feature type="signal peptide" evidence="2">
    <location>
        <begin position="1"/>
        <end position="19"/>
    </location>
</feature>
<dbReference type="AlphaFoldDB" id="A0A0K9GQ05"/>
<evidence type="ECO:0000313" key="4">
    <source>
        <dbReference type="Proteomes" id="UP000037146"/>
    </source>
</evidence>
<proteinExistence type="predicted"/>
<organism evidence="3 4">
    <name type="scientific">Peribacillus loiseleuriae</name>
    <dbReference type="NCBI Taxonomy" id="1679170"/>
    <lineage>
        <taxon>Bacteria</taxon>
        <taxon>Bacillati</taxon>
        <taxon>Bacillota</taxon>
        <taxon>Bacilli</taxon>
        <taxon>Bacillales</taxon>
        <taxon>Bacillaceae</taxon>
        <taxon>Peribacillus</taxon>
    </lineage>
</organism>
<sequence length="346" mass="39297">MKSTIKILALIIVSLLLLASCSNDKYQNAMDKGIESLIVKDYHQAAIYFEIALKEKAGDEDASSYFDQATQMKNALSAYEQKQYDSAIDSLNTVMNHRNGLKTLQSEAKSLRDLIHSDQSITASFQKDLDLVKSLITKESYNLAEEKIQLLQKDIETNKVLADYQSEVTKLSVQVTVALTTNEPVLQQNETGNNEVKSNSKKNKKKKTETFKYRSYENDRFGFSMQYPEGLKMDTPPTNGDGASFYNAEFEVTAYGGHTNTVNEGESIETYYQEEINSIPGQIAYQKFTDDWYVVSYEENGQIFYNQFFFGQEIFNKFSISYPANRQDQYGPVTTYIAKTFAPSAQ</sequence>
<dbReference type="PATRIC" id="fig|1679170.3.peg.802"/>
<feature type="chain" id="PRO_5039625442" description="Lipoprotein" evidence="2">
    <location>
        <begin position="20"/>
        <end position="346"/>
    </location>
</feature>
<dbReference type="OrthoDB" id="1957749at2"/>